<sequence length="140" mass="16648">MSTSTASTIHEYFERKASEWNIIDFLEECDLEPYTKKIEEYLKCLETIVNTEKDQRHEKAQELLDNYKQATKEWNNERSRKQIYLHQPTIKHSHKQFHFHQPTINMTMNGMTNGVNGTINGGEFNVRLPLKKDNQEEKDM</sequence>
<dbReference type="Proteomes" id="UP000789706">
    <property type="component" value="Unassembled WGS sequence"/>
</dbReference>
<keyword evidence="1" id="KW-0175">Coiled coil</keyword>
<evidence type="ECO:0000313" key="2">
    <source>
        <dbReference type="EMBL" id="CAG8600442.1"/>
    </source>
</evidence>
<proteinExistence type="predicted"/>
<comment type="caution">
    <text evidence="2">The sequence shown here is derived from an EMBL/GenBank/DDBJ whole genome shotgun (WGS) entry which is preliminary data.</text>
</comment>
<reference evidence="2" key="1">
    <citation type="submission" date="2021-06" db="EMBL/GenBank/DDBJ databases">
        <authorList>
            <person name="Kallberg Y."/>
            <person name="Tangrot J."/>
            <person name="Rosling A."/>
        </authorList>
    </citation>
    <scope>NUCLEOTIDE SEQUENCE</scope>
    <source>
        <strain evidence="2">AZ414A</strain>
    </source>
</reference>
<accession>A0A9N9CHD6</accession>
<feature type="coiled-coil region" evidence="1">
    <location>
        <begin position="50"/>
        <end position="77"/>
    </location>
</feature>
<name>A0A9N9CHD6_9GLOM</name>
<evidence type="ECO:0000256" key="1">
    <source>
        <dbReference type="SAM" id="Coils"/>
    </source>
</evidence>
<dbReference type="EMBL" id="CAJVPK010001861">
    <property type="protein sequence ID" value="CAG8600442.1"/>
    <property type="molecule type" value="Genomic_DNA"/>
</dbReference>
<protein>
    <submittedName>
        <fullName evidence="2">2437_t:CDS:1</fullName>
    </submittedName>
</protein>
<dbReference type="OrthoDB" id="2430695at2759"/>
<gene>
    <name evidence="2" type="ORF">DEBURN_LOCUS9491</name>
</gene>
<keyword evidence="3" id="KW-1185">Reference proteome</keyword>
<evidence type="ECO:0000313" key="3">
    <source>
        <dbReference type="Proteomes" id="UP000789706"/>
    </source>
</evidence>
<dbReference type="AlphaFoldDB" id="A0A9N9CHD6"/>
<organism evidence="2 3">
    <name type="scientific">Diversispora eburnea</name>
    <dbReference type="NCBI Taxonomy" id="1213867"/>
    <lineage>
        <taxon>Eukaryota</taxon>
        <taxon>Fungi</taxon>
        <taxon>Fungi incertae sedis</taxon>
        <taxon>Mucoromycota</taxon>
        <taxon>Glomeromycotina</taxon>
        <taxon>Glomeromycetes</taxon>
        <taxon>Diversisporales</taxon>
        <taxon>Diversisporaceae</taxon>
        <taxon>Diversispora</taxon>
    </lineage>
</organism>